<keyword evidence="5" id="KW-1133">Transmembrane helix</keyword>
<evidence type="ECO:0000256" key="1">
    <source>
        <dbReference type="ARBA" id="ARBA00004370"/>
    </source>
</evidence>
<dbReference type="FunFam" id="1.10.287.950:FF:000001">
    <property type="entry name" value="Methyl-accepting chemotaxis sensory transducer"/>
    <property type="match status" value="1"/>
</dbReference>
<keyword evidence="5" id="KW-0472">Membrane</keyword>
<dbReference type="Proteomes" id="UP000636888">
    <property type="component" value="Unassembled WGS sequence"/>
</dbReference>
<evidence type="ECO:0000259" key="7">
    <source>
        <dbReference type="PROSITE" id="PS50885"/>
    </source>
</evidence>
<evidence type="ECO:0000313" key="8">
    <source>
        <dbReference type="EMBL" id="MBJ6726686.1"/>
    </source>
</evidence>
<reference evidence="8" key="1">
    <citation type="submission" date="2020-12" db="EMBL/GenBank/DDBJ databases">
        <title>Geomonas sp. Red875, isolated from river sediment.</title>
        <authorList>
            <person name="Xu Z."/>
            <person name="Zhang Z."/>
            <person name="Masuda Y."/>
            <person name="Itoh H."/>
            <person name="Senoo K."/>
        </authorList>
    </citation>
    <scope>NUCLEOTIDE SEQUENCE</scope>
    <source>
        <strain evidence="8">Red875</strain>
    </source>
</reference>
<evidence type="ECO:0000256" key="5">
    <source>
        <dbReference type="SAM" id="Phobius"/>
    </source>
</evidence>
<dbReference type="SMART" id="SM00283">
    <property type="entry name" value="MA"/>
    <property type="match status" value="1"/>
</dbReference>
<dbReference type="GO" id="GO:0016020">
    <property type="term" value="C:membrane"/>
    <property type="evidence" value="ECO:0007669"/>
    <property type="project" value="UniProtKB-SubCell"/>
</dbReference>
<comment type="similarity">
    <text evidence="3">Belongs to the methyl-accepting chemotaxis (MCP) protein family.</text>
</comment>
<dbReference type="PROSITE" id="PS50111">
    <property type="entry name" value="CHEMOTAXIS_TRANSDUC_2"/>
    <property type="match status" value="1"/>
</dbReference>
<evidence type="ECO:0000313" key="9">
    <source>
        <dbReference type="Proteomes" id="UP000636888"/>
    </source>
</evidence>
<comment type="caution">
    <text evidence="8">The sequence shown here is derived from an EMBL/GenBank/DDBJ whole genome shotgun (WGS) entry which is preliminary data.</text>
</comment>
<keyword evidence="9" id="KW-1185">Reference proteome</keyword>
<evidence type="ECO:0000256" key="4">
    <source>
        <dbReference type="PROSITE-ProRule" id="PRU00284"/>
    </source>
</evidence>
<dbReference type="SUPFAM" id="SSF58104">
    <property type="entry name" value="Methyl-accepting chemotaxis protein (MCP) signaling domain"/>
    <property type="match status" value="1"/>
</dbReference>
<dbReference type="Gene3D" id="1.10.287.950">
    <property type="entry name" value="Methyl-accepting chemotaxis protein"/>
    <property type="match status" value="1"/>
</dbReference>
<accession>A0A8J7S6X6</accession>
<evidence type="ECO:0000259" key="6">
    <source>
        <dbReference type="PROSITE" id="PS50111"/>
    </source>
</evidence>
<dbReference type="GO" id="GO:0007165">
    <property type="term" value="P:signal transduction"/>
    <property type="evidence" value="ECO:0007669"/>
    <property type="project" value="UniProtKB-KW"/>
</dbReference>
<dbReference type="Pfam" id="PF00015">
    <property type="entry name" value="MCPsignal"/>
    <property type="match status" value="1"/>
</dbReference>
<dbReference type="GO" id="GO:0006935">
    <property type="term" value="P:chemotaxis"/>
    <property type="evidence" value="ECO:0007669"/>
    <property type="project" value="UniProtKB-ARBA"/>
</dbReference>
<dbReference type="InterPro" id="IPR004089">
    <property type="entry name" value="MCPsignal_dom"/>
</dbReference>
<dbReference type="EMBL" id="JAEMHM010000016">
    <property type="protein sequence ID" value="MBJ6726686.1"/>
    <property type="molecule type" value="Genomic_DNA"/>
</dbReference>
<feature type="transmembrane region" description="Helical" evidence="5">
    <location>
        <begin position="167"/>
        <end position="189"/>
    </location>
</feature>
<dbReference type="AlphaFoldDB" id="A0A8J7S6X6"/>
<dbReference type="InterPro" id="IPR003660">
    <property type="entry name" value="HAMP_dom"/>
</dbReference>
<gene>
    <name evidence="8" type="ORF">JFN93_18395</name>
</gene>
<feature type="domain" description="HAMP" evidence="7">
    <location>
        <begin position="191"/>
        <end position="243"/>
    </location>
</feature>
<keyword evidence="5" id="KW-0812">Transmembrane</keyword>
<evidence type="ECO:0000256" key="3">
    <source>
        <dbReference type="ARBA" id="ARBA00029447"/>
    </source>
</evidence>
<evidence type="ECO:0000256" key="2">
    <source>
        <dbReference type="ARBA" id="ARBA00023224"/>
    </source>
</evidence>
<sequence>MLIAAAGLGFLMMWNSVRTFRDDVDRQYRNAVQVLSVQADFKKQVQEWKDTLLRGSNPADLDKYWGQFEKQESLVRNGMTELLKTVDDAESRALVEHFLAAHQKMGWDYRKGLNAFKDSGFASSAGDAAVKGMDRAPSELLSQAAQRLKTLAAESSHQAEARSRQGIVWSVGAMAVACAFGTIITLVFIRKEVLLPIAQLELDLGNLANLDLATAFTQKGSDELGMIAASAEKVRRNMQDMMAQLLRSADEVSSAALQLRESSDVIATATEKIASQAQTVATAGEEMTATSQGIAENCQQAAQEAHLATTSAQSGAVIVDTTIVSMTNIATKVQESAKTVESLGSRSKQIGEISSTIEEIADQTNLLALNAAIEAARAGEQGRGFAVVADEVRALAERTSRATREITQMIAMIQAETNGAVAVMEAGVDQVSSGTTEAARSGEALQTILQQIDSLNLQVSQIATAAEEQTATTTEISLNIQQINDVVSTAAQNAHESAQAAALLSSNAERLHTLVQRFRI</sequence>
<keyword evidence="2 4" id="KW-0807">Transducer</keyword>
<dbReference type="CDD" id="cd11386">
    <property type="entry name" value="MCP_signal"/>
    <property type="match status" value="1"/>
</dbReference>
<organism evidence="8 9">
    <name type="scientific">Geomesophilobacter sediminis</name>
    <dbReference type="NCBI Taxonomy" id="2798584"/>
    <lineage>
        <taxon>Bacteria</taxon>
        <taxon>Pseudomonadati</taxon>
        <taxon>Thermodesulfobacteriota</taxon>
        <taxon>Desulfuromonadia</taxon>
        <taxon>Geobacterales</taxon>
        <taxon>Geobacteraceae</taxon>
        <taxon>Geomesophilobacter</taxon>
    </lineage>
</organism>
<dbReference type="PANTHER" id="PTHR32089">
    <property type="entry name" value="METHYL-ACCEPTING CHEMOTAXIS PROTEIN MCPB"/>
    <property type="match status" value="1"/>
</dbReference>
<proteinExistence type="inferred from homology"/>
<name>A0A8J7S6X6_9BACT</name>
<comment type="subcellular location">
    <subcellularLocation>
        <location evidence="1">Membrane</location>
    </subcellularLocation>
</comment>
<dbReference type="PANTHER" id="PTHR32089:SF112">
    <property type="entry name" value="LYSOZYME-LIKE PROTEIN-RELATED"/>
    <property type="match status" value="1"/>
</dbReference>
<feature type="domain" description="Methyl-accepting transducer" evidence="6">
    <location>
        <begin position="248"/>
        <end position="484"/>
    </location>
</feature>
<dbReference type="PROSITE" id="PS50885">
    <property type="entry name" value="HAMP"/>
    <property type="match status" value="1"/>
</dbReference>
<protein>
    <submittedName>
        <fullName evidence="8">Methyl-accepting chemotaxis protein</fullName>
    </submittedName>
</protein>